<evidence type="ECO:0000313" key="2">
    <source>
        <dbReference type="Proteomes" id="UP001595900"/>
    </source>
</evidence>
<reference evidence="2" key="1">
    <citation type="journal article" date="2019" name="Int. J. Syst. Evol. Microbiol.">
        <title>The Global Catalogue of Microorganisms (GCM) 10K type strain sequencing project: providing services to taxonomists for standard genome sequencing and annotation.</title>
        <authorList>
            <consortium name="The Broad Institute Genomics Platform"/>
            <consortium name="The Broad Institute Genome Sequencing Center for Infectious Disease"/>
            <person name="Wu L."/>
            <person name="Ma J."/>
        </authorList>
    </citation>
    <scope>NUCLEOTIDE SEQUENCE [LARGE SCALE GENOMIC DNA]</scope>
    <source>
        <strain evidence="2">CGMCC 1.10363</strain>
    </source>
</reference>
<proteinExistence type="predicted"/>
<dbReference type="SUPFAM" id="SSF52540">
    <property type="entry name" value="P-loop containing nucleoside triphosphate hydrolases"/>
    <property type="match status" value="1"/>
</dbReference>
<evidence type="ECO:0000313" key="1">
    <source>
        <dbReference type="EMBL" id="MFC4244554.1"/>
    </source>
</evidence>
<dbReference type="InterPro" id="IPR027417">
    <property type="entry name" value="P-loop_NTPase"/>
</dbReference>
<protein>
    <submittedName>
        <fullName evidence="1">AAA family ATPase</fullName>
    </submittedName>
</protein>
<comment type="caution">
    <text evidence="1">The sequence shown here is derived from an EMBL/GenBank/DDBJ whole genome shotgun (WGS) entry which is preliminary data.</text>
</comment>
<dbReference type="Proteomes" id="UP001595900">
    <property type="component" value="Unassembled WGS sequence"/>
</dbReference>
<organism evidence="1 2">
    <name type="scientific">Gryllotalpicola reticulitermitis</name>
    <dbReference type="NCBI Taxonomy" id="1184153"/>
    <lineage>
        <taxon>Bacteria</taxon>
        <taxon>Bacillati</taxon>
        <taxon>Actinomycetota</taxon>
        <taxon>Actinomycetes</taxon>
        <taxon>Micrococcales</taxon>
        <taxon>Microbacteriaceae</taxon>
        <taxon>Gryllotalpicola</taxon>
    </lineage>
</organism>
<dbReference type="Gene3D" id="3.40.50.300">
    <property type="entry name" value="P-loop containing nucleotide triphosphate hydrolases"/>
    <property type="match status" value="1"/>
</dbReference>
<accession>A0ABV8QBB9</accession>
<name>A0ABV8QBB9_9MICO</name>
<gene>
    <name evidence="1" type="ORF">ACFOYW_14345</name>
</gene>
<dbReference type="RefSeq" id="WP_390231398.1">
    <property type="nucleotide sequence ID" value="NZ_JBHSCN010000006.1"/>
</dbReference>
<dbReference type="EMBL" id="JBHSCN010000006">
    <property type="protein sequence ID" value="MFC4244554.1"/>
    <property type="molecule type" value="Genomic_DNA"/>
</dbReference>
<keyword evidence="2" id="KW-1185">Reference proteome</keyword>
<sequence length="222" mass="24023">MCGMSFSAKSTFAALLAPKLDAAVISLDAINEERGFHGGQGIPVEEWGRTSAIAHERARRALSGGCSVLIDDTGSPRFLRDAWRETAETHGGAFALVWVCISAELQHQRLLASRKTRDRHDVTDEVMAQHVAGFEEPLDENPIVVEAVDAASDARADEVASLIRADETLSESALFDEDQARIALAMDPRRAQRRRPRLLDVGPALVAGRRYSAYAVASGNSG</sequence>
<dbReference type="Pfam" id="PF13671">
    <property type="entry name" value="AAA_33"/>
    <property type="match status" value="1"/>
</dbReference>